<comment type="similarity">
    <text evidence="1">Belongs to the LDH2/MDH2 oxidoreductase family.</text>
</comment>
<protein>
    <submittedName>
        <fullName evidence="3">L-2-hydroxycarboxylate dehydrogenase (NAD+)</fullName>
    </submittedName>
</protein>
<keyword evidence="4" id="KW-1185">Reference proteome</keyword>
<dbReference type="EMBL" id="SJOI01000001">
    <property type="protein sequence ID" value="TCL05672.1"/>
    <property type="molecule type" value="Genomic_DNA"/>
</dbReference>
<dbReference type="AlphaFoldDB" id="A0A4R1NDZ9"/>
<dbReference type="PANTHER" id="PTHR11091:SF0">
    <property type="entry name" value="MALATE DEHYDROGENASE"/>
    <property type="match status" value="1"/>
</dbReference>
<keyword evidence="2" id="KW-0560">Oxidoreductase</keyword>
<dbReference type="InterPro" id="IPR036111">
    <property type="entry name" value="Mal/L-sulfo/L-lacto_DH-like_sf"/>
</dbReference>
<gene>
    <name evidence="3" type="ORF">EZJ58_3887</name>
</gene>
<dbReference type="SUPFAM" id="SSF89733">
    <property type="entry name" value="L-sulfolactate dehydrogenase-like"/>
    <property type="match status" value="1"/>
</dbReference>
<comment type="caution">
    <text evidence="3">The sequence shown here is derived from an EMBL/GenBank/DDBJ whole genome shotgun (WGS) entry which is preliminary data.</text>
</comment>
<reference evidence="3 4" key="1">
    <citation type="submission" date="2019-02" db="EMBL/GenBank/DDBJ databases">
        <title>Investigation of anaerobic lignin degradation for improved lignocellulosic biofuels.</title>
        <authorList>
            <person name="Deangelis K."/>
        </authorList>
    </citation>
    <scope>NUCLEOTIDE SEQUENCE [LARGE SCALE GENOMIC DNA]</scope>
    <source>
        <strain evidence="3 4">159R</strain>
    </source>
</reference>
<dbReference type="Proteomes" id="UP000294555">
    <property type="component" value="Unassembled WGS sequence"/>
</dbReference>
<dbReference type="InterPro" id="IPR043143">
    <property type="entry name" value="Mal/L-sulf/L-lact_DH-like_NADP"/>
</dbReference>
<dbReference type="PANTHER" id="PTHR11091">
    <property type="entry name" value="OXIDOREDUCTASE-RELATED"/>
    <property type="match status" value="1"/>
</dbReference>
<dbReference type="Gene3D" id="3.30.1370.60">
    <property type="entry name" value="Hypothetical oxidoreductase yiak, domain 2"/>
    <property type="match status" value="1"/>
</dbReference>
<sequence>MPEAMAHMDMSNIQPRRYHRIGITVLTGFIKDIFIANGCSESNAQIMANVCIEADLRGHSIQGIDHIYSILRDLANGVLIGDAAPRVISDTGATLLIDGAGCPGYVGGVFAAEQLIEKTRRMGTASAALQDAGDLFMLGYYAEQFARAGLIGLVFTNTWPPRVHPAGGIDPILGTNPLAIGIPTGAKPIVFDSATSTSAIGHVRLADYHGEKIAPGIALDADGVPTTDPGEALQGALTPMAGHKGFGLGLCIALLSGAMAGGELGSRLDIVARSNDRSLGKRSHLFIAIDPAAFGDPTVARSRADTYLSEIKAGRRMPGVDEILMPGERSARARTNNLGQGVPILAEVWDRICRFAADADVAIPSVTGER</sequence>
<accession>A0A4R1NDZ9</accession>
<dbReference type="Pfam" id="PF02615">
    <property type="entry name" value="Ldh_2"/>
    <property type="match status" value="1"/>
</dbReference>
<dbReference type="GO" id="GO:0016491">
    <property type="term" value="F:oxidoreductase activity"/>
    <property type="evidence" value="ECO:0007669"/>
    <property type="project" value="UniProtKB-KW"/>
</dbReference>
<evidence type="ECO:0000256" key="1">
    <source>
        <dbReference type="ARBA" id="ARBA00006056"/>
    </source>
</evidence>
<organism evidence="3 4">
    <name type="scientific">Sodalis ligni</name>
    <dbReference type="NCBI Taxonomy" id="2697027"/>
    <lineage>
        <taxon>Bacteria</taxon>
        <taxon>Pseudomonadati</taxon>
        <taxon>Pseudomonadota</taxon>
        <taxon>Gammaproteobacteria</taxon>
        <taxon>Enterobacterales</taxon>
        <taxon>Bruguierivoracaceae</taxon>
        <taxon>Sodalis</taxon>
    </lineage>
</organism>
<dbReference type="InterPro" id="IPR003767">
    <property type="entry name" value="Malate/L-lactate_DH-like"/>
</dbReference>
<dbReference type="InterPro" id="IPR043144">
    <property type="entry name" value="Mal/L-sulf/L-lact_DH-like_ah"/>
</dbReference>
<evidence type="ECO:0000313" key="4">
    <source>
        <dbReference type="Proteomes" id="UP000294555"/>
    </source>
</evidence>
<evidence type="ECO:0000313" key="3">
    <source>
        <dbReference type="EMBL" id="TCL05672.1"/>
    </source>
</evidence>
<name>A0A4R1NDZ9_9GAMM</name>
<dbReference type="OrthoDB" id="9769447at2"/>
<evidence type="ECO:0000256" key="2">
    <source>
        <dbReference type="ARBA" id="ARBA00023002"/>
    </source>
</evidence>
<proteinExistence type="inferred from homology"/>
<dbReference type="Gene3D" id="1.10.1530.10">
    <property type="match status" value="1"/>
</dbReference>